<keyword evidence="2" id="KW-0067">ATP-binding</keyword>
<name>A0ABS5XVW0_9MICO</name>
<keyword evidence="2" id="KW-0347">Helicase</keyword>
<evidence type="ECO:0000259" key="1">
    <source>
        <dbReference type="Pfam" id="PF13625"/>
    </source>
</evidence>
<reference evidence="2 3" key="1">
    <citation type="submission" date="2021-03" db="EMBL/GenBank/DDBJ databases">
        <title>Microbacterium pauli sp. nov., isolated from microfiltered milk.</title>
        <authorList>
            <person name="Bellassi P."/>
            <person name="Fontana A."/>
            <person name="Callegari M.L."/>
            <person name="Lorenzo M."/>
            <person name="Cappa F."/>
        </authorList>
    </citation>
    <scope>NUCLEOTIDE SEQUENCE [LARGE SCALE GENOMIC DNA]</scope>
    <source>
        <strain evidence="2 3">DSM 18909</strain>
    </source>
</reference>
<dbReference type="Proteomes" id="UP000740605">
    <property type="component" value="Unassembled WGS sequence"/>
</dbReference>
<dbReference type="InterPro" id="IPR032830">
    <property type="entry name" value="XPB/Ssl2_N"/>
</dbReference>
<gene>
    <name evidence="2" type="ORF">J0P97_11390</name>
</gene>
<accession>A0ABS5XVW0</accession>
<sequence>MAGPSARTLAHELAGRDDRSLAALLGARRIAPGSDWNDAFDAAEHLLDPSSIARALKELTAAEADALASALEGTAPPGAARDALAERALVDAEGRAWDSVADAFRTTGRFSPPAPSAPAPAQETAEAAAERAFTASASLADVLHAALAAPLGRIGSGTLGAVDRRRLIEAGAVEDAAAADELVAIGETAGLLFAEDRSILVTSAGVDWLSSSTLARWAEVAERLLAALPAGIRSTGGALTPVASWAGAYPFDPAWPAQADAFAGLLHRWAVTGVDGAPSTWMGSAFGGGTPDLDALASRLPPEVDRVYLQNDLTAIAPGALAPHLDVRLRSMARRESRAQASSYRFSAETLADALTAGETADSLRSFLLGLSLTGLPQPLAYEIERSAGRHGALRVGPDGSGRTRITSADPALLETIAVDQALRPLGLVPDGDALITRTSPDTAFWMIADARYPVVAVDVDGSRRALDRHRLARIPAEDPDPAEVYADLIARLRAAQSGDADAAWLGRELEQAVRGRATIAVTVLLPDGIEREFVVEATGLGGGRLRGLDRTVDVERTLPVSSIVRLRAV</sequence>
<evidence type="ECO:0000313" key="2">
    <source>
        <dbReference type="EMBL" id="MBT8798671.1"/>
    </source>
</evidence>
<proteinExistence type="predicted"/>
<dbReference type="RefSeq" id="WP_215487906.1">
    <property type="nucleotide sequence ID" value="NZ_BAAAPJ010000008.1"/>
</dbReference>
<keyword evidence="3" id="KW-1185">Reference proteome</keyword>
<keyword evidence="2" id="KW-0547">Nucleotide-binding</keyword>
<feature type="domain" description="Helicase XPB/Ssl2 N-terminal" evidence="1">
    <location>
        <begin position="308"/>
        <end position="428"/>
    </location>
</feature>
<keyword evidence="2" id="KW-0378">Hydrolase</keyword>
<dbReference type="EMBL" id="JAFLHG010000010">
    <property type="protein sequence ID" value="MBT8798671.1"/>
    <property type="molecule type" value="Genomic_DNA"/>
</dbReference>
<dbReference type="Pfam" id="PF13625">
    <property type="entry name" value="Helicase_C_3"/>
    <property type="match status" value="1"/>
</dbReference>
<evidence type="ECO:0000313" key="3">
    <source>
        <dbReference type="Proteomes" id="UP000740605"/>
    </source>
</evidence>
<protein>
    <submittedName>
        <fullName evidence="2">Helicase-associated domain-containing protein</fullName>
    </submittedName>
</protein>
<dbReference type="GO" id="GO:0004386">
    <property type="term" value="F:helicase activity"/>
    <property type="evidence" value="ECO:0007669"/>
    <property type="project" value="UniProtKB-KW"/>
</dbReference>
<organism evidence="2 3">
    <name type="scientific">Microbacterium flavum</name>
    <dbReference type="NCBI Taxonomy" id="415216"/>
    <lineage>
        <taxon>Bacteria</taxon>
        <taxon>Bacillati</taxon>
        <taxon>Actinomycetota</taxon>
        <taxon>Actinomycetes</taxon>
        <taxon>Micrococcales</taxon>
        <taxon>Microbacteriaceae</taxon>
        <taxon>Microbacterium</taxon>
    </lineage>
</organism>
<comment type="caution">
    <text evidence="2">The sequence shown here is derived from an EMBL/GenBank/DDBJ whole genome shotgun (WGS) entry which is preliminary data.</text>
</comment>